<dbReference type="GO" id="GO:0016758">
    <property type="term" value="F:hexosyltransferase activity"/>
    <property type="evidence" value="ECO:0007669"/>
    <property type="project" value="InterPro"/>
</dbReference>
<keyword evidence="3" id="KW-0808">Transferase</keyword>
<dbReference type="AlphaFoldDB" id="A0A928GIW2"/>
<dbReference type="InterPro" id="IPR005532">
    <property type="entry name" value="SUMF_dom"/>
</dbReference>
<organism evidence="10 11">
    <name type="scientific">Xylanibacter ruminicola</name>
    <name type="common">Prevotella ruminicola</name>
    <dbReference type="NCBI Taxonomy" id="839"/>
    <lineage>
        <taxon>Bacteria</taxon>
        <taxon>Pseudomonadati</taxon>
        <taxon>Bacteroidota</taxon>
        <taxon>Bacteroidia</taxon>
        <taxon>Bacteroidales</taxon>
        <taxon>Prevotellaceae</taxon>
        <taxon>Xylanibacter</taxon>
    </lineage>
</organism>
<sequence length="635" mass="74121">MKKILNAVKWFFSNPTCVFVLGLVVVLLATSMEVFRGRNTNYFDYQDSTRMFWEGLSPYNLEYAQAHNIYFLYSPVFSVLFAPIFLLPWWLGPYVWNIGNYSLFALAIKMLPQQLDKYKHWIFLFLLSVVLQTVFCYQHNIIVAYIYIFAFILLERNKPVWAVLLIMISATTKVYGVAELAILLCYPKVWRNLGLALVFGCLLVCLPLLNQNFDNPFVLYQQMFDMIASHHSDTDFVGILFARGLKPLLLPNYRLVQIVVFSLLAIAFFARYKRWGKLCFRVEALGVITGFMIMFSDCPETHTYIIAFPFYAMAFWLRNKRTWIDWTLFWLLVVNFCILPTDVLCPAWLHNYIHETYWIDVYTYLLCWLRMIWWAVGPEGECKVEMSKVKSVLVIIALILPLGMQAQTKVVLRTLKVKGVTYKLRYVEGGNCMLGALPNDTLADADEVNRRVTLDDFYIGETEVTQELWEAVMHYNPSKKNGAKRPVEYVTYDMCQEFIEKLNMISGMHFRLPTEAEWEYAAKGGKKSKGYLYAGNNNIDDVAHTLSNNKTDAHEPVAQLKPNELGLFDMSGNVWEWCEDWYRKTPESKPSTNFHVIRGGGYDCDPRYCRVSNRFMYDKRRRFKHVGFRLVLQSR</sequence>
<dbReference type="InterPro" id="IPR018584">
    <property type="entry name" value="GT87"/>
</dbReference>
<dbReference type="GO" id="GO:0005886">
    <property type="term" value="C:plasma membrane"/>
    <property type="evidence" value="ECO:0007669"/>
    <property type="project" value="UniProtKB-SubCell"/>
</dbReference>
<evidence type="ECO:0000313" key="11">
    <source>
        <dbReference type="Proteomes" id="UP000763088"/>
    </source>
</evidence>
<comment type="subcellular location">
    <subcellularLocation>
        <location evidence="1">Cell membrane</location>
        <topology evidence="1">Multi-pass membrane protein</topology>
    </subcellularLocation>
</comment>
<dbReference type="Pfam" id="PF09594">
    <property type="entry name" value="GT87"/>
    <property type="match status" value="1"/>
</dbReference>
<dbReference type="InterPro" id="IPR051043">
    <property type="entry name" value="Sulfatase_Mod_Factor_Kinase"/>
</dbReference>
<name>A0A928GIW2_XYLRU</name>
<dbReference type="PANTHER" id="PTHR23150">
    <property type="entry name" value="SULFATASE MODIFYING FACTOR 1, 2"/>
    <property type="match status" value="1"/>
</dbReference>
<dbReference type="PANTHER" id="PTHR23150:SF19">
    <property type="entry name" value="FORMYLGLYCINE-GENERATING ENZYME"/>
    <property type="match status" value="1"/>
</dbReference>
<evidence type="ECO:0000256" key="1">
    <source>
        <dbReference type="ARBA" id="ARBA00004651"/>
    </source>
</evidence>
<dbReference type="Proteomes" id="UP000763088">
    <property type="component" value="Unassembled WGS sequence"/>
</dbReference>
<evidence type="ECO:0000256" key="5">
    <source>
        <dbReference type="ARBA" id="ARBA00022989"/>
    </source>
</evidence>
<feature type="domain" description="Sulfatase-modifying factor enzyme-like" evidence="9">
    <location>
        <begin position="427"/>
        <end position="631"/>
    </location>
</feature>
<dbReference type="EMBL" id="SUYD01000009">
    <property type="protein sequence ID" value="MBE6266390.1"/>
    <property type="molecule type" value="Genomic_DNA"/>
</dbReference>
<feature type="transmembrane region" description="Helical" evidence="8">
    <location>
        <begin position="389"/>
        <end position="406"/>
    </location>
</feature>
<keyword evidence="4 8" id="KW-0812">Transmembrane</keyword>
<feature type="transmembrane region" description="Helical" evidence="8">
    <location>
        <begin position="193"/>
        <end position="210"/>
    </location>
</feature>
<dbReference type="InterPro" id="IPR042095">
    <property type="entry name" value="SUMF_sf"/>
</dbReference>
<feature type="transmembrane region" description="Helical" evidence="8">
    <location>
        <begin position="329"/>
        <end position="349"/>
    </location>
</feature>
<evidence type="ECO:0000256" key="2">
    <source>
        <dbReference type="ARBA" id="ARBA00022475"/>
    </source>
</evidence>
<dbReference type="Pfam" id="PF03781">
    <property type="entry name" value="FGE-sulfatase"/>
    <property type="match status" value="1"/>
</dbReference>
<keyword evidence="2" id="KW-1003">Cell membrane</keyword>
<feature type="transmembrane region" description="Helical" evidence="8">
    <location>
        <begin position="123"/>
        <end position="154"/>
    </location>
</feature>
<dbReference type="Gene3D" id="3.90.1580.10">
    <property type="entry name" value="paralog of FGE (formylglycine-generating enzyme)"/>
    <property type="match status" value="1"/>
</dbReference>
<evidence type="ECO:0000256" key="6">
    <source>
        <dbReference type="ARBA" id="ARBA00023136"/>
    </source>
</evidence>
<comment type="similarity">
    <text evidence="7">Belongs to the glycosyltransferase 87 family.</text>
</comment>
<evidence type="ECO:0000256" key="7">
    <source>
        <dbReference type="ARBA" id="ARBA00024033"/>
    </source>
</evidence>
<evidence type="ECO:0000259" key="9">
    <source>
        <dbReference type="Pfam" id="PF03781"/>
    </source>
</evidence>
<evidence type="ECO:0000256" key="8">
    <source>
        <dbReference type="SAM" id="Phobius"/>
    </source>
</evidence>
<evidence type="ECO:0000313" key="10">
    <source>
        <dbReference type="EMBL" id="MBE6266390.1"/>
    </source>
</evidence>
<evidence type="ECO:0000256" key="3">
    <source>
        <dbReference type="ARBA" id="ARBA00022679"/>
    </source>
</evidence>
<feature type="transmembrane region" description="Helical" evidence="8">
    <location>
        <begin position="160"/>
        <end position="186"/>
    </location>
</feature>
<accession>A0A928GIW2</accession>
<feature type="transmembrane region" description="Helical" evidence="8">
    <location>
        <begin position="361"/>
        <end position="377"/>
    </location>
</feature>
<feature type="transmembrane region" description="Helical" evidence="8">
    <location>
        <begin position="12"/>
        <end position="30"/>
    </location>
</feature>
<evidence type="ECO:0000256" key="4">
    <source>
        <dbReference type="ARBA" id="ARBA00022692"/>
    </source>
</evidence>
<feature type="transmembrane region" description="Helical" evidence="8">
    <location>
        <begin position="301"/>
        <end position="317"/>
    </location>
</feature>
<feature type="transmembrane region" description="Helical" evidence="8">
    <location>
        <begin position="69"/>
        <end position="88"/>
    </location>
</feature>
<dbReference type="GO" id="GO:0120147">
    <property type="term" value="F:formylglycine-generating oxidase activity"/>
    <property type="evidence" value="ECO:0007669"/>
    <property type="project" value="TreeGrafter"/>
</dbReference>
<feature type="transmembrane region" description="Helical" evidence="8">
    <location>
        <begin position="253"/>
        <end position="271"/>
    </location>
</feature>
<protein>
    <submittedName>
        <fullName evidence="10">DUF2029 domain-containing protein</fullName>
    </submittedName>
</protein>
<keyword evidence="5 8" id="KW-1133">Transmembrane helix</keyword>
<gene>
    <name evidence="10" type="ORF">E7102_07975</name>
</gene>
<keyword evidence="6 8" id="KW-0472">Membrane</keyword>
<reference evidence="10" key="1">
    <citation type="submission" date="2019-04" db="EMBL/GenBank/DDBJ databases">
        <title>Evolution of Biomass-Degrading Anaerobic Consortia Revealed by Metagenomics.</title>
        <authorList>
            <person name="Peng X."/>
        </authorList>
    </citation>
    <scope>NUCLEOTIDE SEQUENCE</scope>
    <source>
        <strain evidence="10">SIG141</strain>
    </source>
</reference>
<proteinExistence type="inferred from homology"/>
<comment type="caution">
    <text evidence="10">The sequence shown here is derived from an EMBL/GenBank/DDBJ whole genome shotgun (WGS) entry which is preliminary data.</text>
</comment>
<dbReference type="InterPro" id="IPR016187">
    <property type="entry name" value="CTDL_fold"/>
</dbReference>
<dbReference type="SUPFAM" id="SSF56436">
    <property type="entry name" value="C-type lectin-like"/>
    <property type="match status" value="1"/>
</dbReference>